<name>A0A523XS00_UNCT6</name>
<dbReference type="GO" id="GO:0016020">
    <property type="term" value="C:membrane"/>
    <property type="evidence" value="ECO:0007669"/>
    <property type="project" value="InterPro"/>
</dbReference>
<dbReference type="Pfam" id="PF00672">
    <property type="entry name" value="HAMP"/>
    <property type="match status" value="1"/>
</dbReference>
<reference evidence="4 5" key="1">
    <citation type="submission" date="2019-03" db="EMBL/GenBank/DDBJ databases">
        <title>Metabolic potential of uncultured bacteria and archaea associated with petroleum seepage in deep-sea sediments.</title>
        <authorList>
            <person name="Dong X."/>
            <person name="Hubert C."/>
        </authorList>
    </citation>
    <scope>NUCLEOTIDE SEQUENCE [LARGE SCALE GENOMIC DNA]</scope>
    <source>
        <strain evidence="4">E29_bin36</strain>
    </source>
</reference>
<dbReference type="SUPFAM" id="SSF103190">
    <property type="entry name" value="Sensory domain-like"/>
    <property type="match status" value="1"/>
</dbReference>
<evidence type="ECO:0000256" key="1">
    <source>
        <dbReference type="SAM" id="Phobius"/>
    </source>
</evidence>
<feature type="transmembrane region" description="Helical" evidence="1">
    <location>
        <begin position="175"/>
        <end position="197"/>
    </location>
</feature>
<organism evidence="4 5">
    <name type="scientific">candidate division TA06 bacterium</name>
    <dbReference type="NCBI Taxonomy" id="2250710"/>
    <lineage>
        <taxon>Bacteria</taxon>
        <taxon>Bacteria division TA06</taxon>
    </lineage>
</organism>
<keyword evidence="1" id="KW-0812">Transmembrane</keyword>
<dbReference type="Gene3D" id="1.10.3210.10">
    <property type="entry name" value="Hypothetical protein af1432"/>
    <property type="match status" value="1"/>
</dbReference>
<dbReference type="CDD" id="cd00077">
    <property type="entry name" value="HDc"/>
    <property type="match status" value="1"/>
</dbReference>
<feature type="domain" description="HAMP" evidence="2">
    <location>
        <begin position="195"/>
        <end position="247"/>
    </location>
</feature>
<dbReference type="InterPro" id="IPR003660">
    <property type="entry name" value="HAMP_dom"/>
</dbReference>
<dbReference type="Pfam" id="PF01966">
    <property type="entry name" value="HD"/>
    <property type="match status" value="1"/>
</dbReference>
<dbReference type="EMBL" id="SOIP01000168">
    <property type="protein sequence ID" value="TET82088.1"/>
    <property type="molecule type" value="Genomic_DNA"/>
</dbReference>
<accession>A0A523XS00</accession>
<dbReference type="PROSITE" id="PS50885">
    <property type="entry name" value="HAMP"/>
    <property type="match status" value="1"/>
</dbReference>
<sequence>MHMSFSLGLKLKLALLSLFLICATVGTYGSFDFKRERLALENQILAMGRAIASNLASNCSDALRSAPDDFSLVSLLKETASDKTIGYAQIVDETGRIVAHNDISMCGAEYVPSSRQLLNPIHNRIIDIYASRNGQLFYDFSAPVREATERQLSTVHVGIPVLVVDEFIKQGRNRLAVVALVLLGVGIAVSMIMAGIIMKPLEKLAKGAERIGNGDLAYRIEMSRRDEFGLLANSINSMASKLGELYLNTLQMLANALEAKDVYTRGHTERVTRLSVEIAKKMRLPKAEVETIRRAAMIHDIGKIGIRESIL</sequence>
<dbReference type="Gene3D" id="6.10.340.10">
    <property type="match status" value="1"/>
</dbReference>
<evidence type="ECO:0000259" key="3">
    <source>
        <dbReference type="PROSITE" id="PS51832"/>
    </source>
</evidence>
<keyword evidence="1" id="KW-0472">Membrane</keyword>
<dbReference type="SMART" id="SM00304">
    <property type="entry name" value="HAMP"/>
    <property type="match status" value="1"/>
</dbReference>
<dbReference type="InterPro" id="IPR003607">
    <property type="entry name" value="HD/PDEase_dom"/>
</dbReference>
<evidence type="ECO:0000313" key="4">
    <source>
        <dbReference type="EMBL" id="TET82088.1"/>
    </source>
</evidence>
<dbReference type="CDD" id="cd06225">
    <property type="entry name" value="HAMP"/>
    <property type="match status" value="1"/>
</dbReference>
<protein>
    <submittedName>
        <fullName evidence="4">HAMP domain-containing protein</fullName>
    </submittedName>
</protein>
<feature type="domain" description="HD-GYP" evidence="3">
    <location>
        <begin position="242"/>
        <end position="311"/>
    </location>
</feature>
<proteinExistence type="predicted"/>
<dbReference type="Proteomes" id="UP000315534">
    <property type="component" value="Unassembled WGS sequence"/>
</dbReference>
<dbReference type="PROSITE" id="PS51832">
    <property type="entry name" value="HD_GYP"/>
    <property type="match status" value="1"/>
</dbReference>
<keyword evidence="1" id="KW-1133">Transmembrane helix</keyword>
<dbReference type="PANTHER" id="PTHR43155">
    <property type="entry name" value="CYCLIC DI-GMP PHOSPHODIESTERASE PA4108-RELATED"/>
    <property type="match status" value="1"/>
</dbReference>
<dbReference type="SUPFAM" id="SSF158472">
    <property type="entry name" value="HAMP domain-like"/>
    <property type="match status" value="1"/>
</dbReference>
<dbReference type="PANTHER" id="PTHR43155:SF2">
    <property type="entry name" value="CYCLIC DI-GMP PHOSPHODIESTERASE PA4108"/>
    <property type="match status" value="1"/>
</dbReference>
<dbReference type="AlphaFoldDB" id="A0A523XS00"/>
<comment type="caution">
    <text evidence="4">The sequence shown here is derived from an EMBL/GenBank/DDBJ whole genome shotgun (WGS) entry which is preliminary data.</text>
</comment>
<dbReference type="InterPro" id="IPR029151">
    <property type="entry name" value="Sensor-like_sf"/>
</dbReference>
<dbReference type="InterPro" id="IPR006674">
    <property type="entry name" value="HD_domain"/>
</dbReference>
<evidence type="ECO:0000313" key="5">
    <source>
        <dbReference type="Proteomes" id="UP000315534"/>
    </source>
</evidence>
<dbReference type="GO" id="GO:0007165">
    <property type="term" value="P:signal transduction"/>
    <property type="evidence" value="ECO:0007669"/>
    <property type="project" value="InterPro"/>
</dbReference>
<dbReference type="InterPro" id="IPR037522">
    <property type="entry name" value="HD_GYP_dom"/>
</dbReference>
<gene>
    <name evidence="4" type="ORF">E3J38_02780</name>
</gene>
<dbReference type="SUPFAM" id="SSF109604">
    <property type="entry name" value="HD-domain/PDEase-like"/>
    <property type="match status" value="1"/>
</dbReference>
<evidence type="ECO:0000259" key="2">
    <source>
        <dbReference type="PROSITE" id="PS50885"/>
    </source>
</evidence>
<feature type="non-terminal residue" evidence="4">
    <location>
        <position position="311"/>
    </location>
</feature>